<dbReference type="EMBL" id="CP026952">
    <property type="protein sequence ID" value="AWB91977.1"/>
    <property type="molecule type" value="Genomic_DNA"/>
</dbReference>
<keyword evidence="4" id="KW-0547">Nucleotide-binding</keyword>
<gene>
    <name evidence="9" type="primary">pknB</name>
    <name evidence="9" type="ORF">C3E78_07075</name>
</gene>
<keyword evidence="3" id="KW-0808">Transferase</keyword>
<dbReference type="FunFam" id="3.30.200.20:FF:000035">
    <property type="entry name" value="Serine/threonine protein kinase Stk1"/>
    <property type="match status" value="1"/>
</dbReference>
<comment type="catalytic activity">
    <reaction evidence="8">
        <text>L-seryl-[protein] + ATP = O-phospho-L-seryl-[protein] + ADP + H(+)</text>
        <dbReference type="Rhea" id="RHEA:17989"/>
        <dbReference type="Rhea" id="RHEA-COMP:9863"/>
        <dbReference type="Rhea" id="RHEA-COMP:11604"/>
        <dbReference type="ChEBI" id="CHEBI:15378"/>
        <dbReference type="ChEBI" id="CHEBI:29999"/>
        <dbReference type="ChEBI" id="CHEBI:30616"/>
        <dbReference type="ChEBI" id="CHEBI:83421"/>
        <dbReference type="ChEBI" id="CHEBI:456216"/>
        <dbReference type="EC" id="2.7.11.1"/>
    </reaction>
</comment>
<dbReference type="SUPFAM" id="SSF56112">
    <property type="entry name" value="Protein kinase-like (PK-like)"/>
    <property type="match status" value="1"/>
</dbReference>
<dbReference type="AlphaFoldDB" id="A0A2S0WL03"/>
<dbReference type="NCBIfam" id="NF033483">
    <property type="entry name" value="PknB_PASTA_kin"/>
    <property type="match status" value="1"/>
</dbReference>
<protein>
    <recommendedName>
        <fullName evidence="1">non-specific serine/threonine protein kinase</fullName>
        <ecNumber evidence="1">2.7.11.1</ecNumber>
    </recommendedName>
</protein>
<keyword evidence="6" id="KW-0067">ATP-binding</keyword>
<comment type="catalytic activity">
    <reaction evidence="7">
        <text>L-threonyl-[protein] + ATP = O-phospho-L-threonyl-[protein] + ADP + H(+)</text>
        <dbReference type="Rhea" id="RHEA:46608"/>
        <dbReference type="Rhea" id="RHEA-COMP:11060"/>
        <dbReference type="Rhea" id="RHEA-COMP:11605"/>
        <dbReference type="ChEBI" id="CHEBI:15378"/>
        <dbReference type="ChEBI" id="CHEBI:30013"/>
        <dbReference type="ChEBI" id="CHEBI:30616"/>
        <dbReference type="ChEBI" id="CHEBI:61977"/>
        <dbReference type="ChEBI" id="CHEBI:456216"/>
        <dbReference type="EC" id="2.7.11.1"/>
    </reaction>
</comment>
<evidence type="ECO:0000256" key="6">
    <source>
        <dbReference type="ARBA" id="ARBA00022840"/>
    </source>
</evidence>
<dbReference type="SMART" id="SM00740">
    <property type="entry name" value="PASTA"/>
    <property type="match status" value="4"/>
</dbReference>
<dbReference type="Gene3D" id="3.30.10.20">
    <property type="match status" value="4"/>
</dbReference>
<proteinExistence type="predicted"/>
<dbReference type="PANTHER" id="PTHR43289:SF34">
    <property type="entry name" value="SERINE_THREONINE-PROTEIN KINASE YBDM-RELATED"/>
    <property type="match status" value="1"/>
</dbReference>
<organism evidence="9 10">
    <name type="scientific">Aeromicrobium chenweiae</name>
    <dbReference type="NCBI Taxonomy" id="2079793"/>
    <lineage>
        <taxon>Bacteria</taxon>
        <taxon>Bacillati</taxon>
        <taxon>Actinomycetota</taxon>
        <taxon>Actinomycetes</taxon>
        <taxon>Propionibacteriales</taxon>
        <taxon>Nocardioidaceae</taxon>
        <taxon>Aeromicrobium</taxon>
    </lineage>
</organism>
<dbReference type="PROSITE" id="PS00108">
    <property type="entry name" value="PROTEIN_KINASE_ST"/>
    <property type="match status" value="1"/>
</dbReference>
<dbReference type="Gene3D" id="3.30.200.20">
    <property type="entry name" value="Phosphorylase Kinase, domain 1"/>
    <property type="match status" value="1"/>
</dbReference>
<evidence type="ECO:0000256" key="4">
    <source>
        <dbReference type="ARBA" id="ARBA00022741"/>
    </source>
</evidence>
<evidence type="ECO:0000313" key="10">
    <source>
        <dbReference type="Proteomes" id="UP000244384"/>
    </source>
</evidence>
<dbReference type="InterPro" id="IPR000719">
    <property type="entry name" value="Prot_kinase_dom"/>
</dbReference>
<dbReference type="Pfam" id="PF03793">
    <property type="entry name" value="PASTA"/>
    <property type="match status" value="3"/>
</dbReference>
<accession>A0A5F2ETL2</accession>
<dbReference type="InterPro" id="IPR008271">
    <property type="entry name" value="Ser/Thr_kinase_AS"/>
</dbReference>
<sequence length="676" mass="72608">MPVTGDEALVGRVLHDRYLIGERIARGGMASVFRAIDQRLDREVAIKVMHHGLGDDQQFTERFVREAKSAAKLNHRNVVSVFDQGTDGEVTYLVMEYVPGRTLRDLMRDEAPMAPYRALELLEQVLIALSAAHAARIIHRDVKPENVLITPDGDVKVADFGLARAVSAATTATGGTLIGTVSYLAPEIVTNDGADARSDVYACGAMLYEMLTGVKPHSGESPIQVAYKHVHEDIGAPSEVQRGIPRYVDALVARATVRDRDQRSTDARVMLQQLRSVQRALAAGLDDDPELVADLMPGGRTAHDPDARTVAVPRAAFGGIGASASASAPTEAVSAPEHTMQWSNGAAATPPRGPRDAARPLGLDPPMSREQYGQVTTKPHSRRGRTLLILAVVVALLAGLGTWYFTDLRYTDTPVLTGSAATTAAKNAEAEGFVFKVAERTYSEEVTSGVVISTDPGPGEKILPGSTIEAVVSKGPERYYIPKNNLKNATIKAATAALEEQNLVLGDQEPRFSETIKKGRIIGPQDNITSETPLRRGDRVDVFVSKGREPIAVTDYSGTPADEARTALEGAGFTVATTEAFDDDVKKGTVISQDPKGGTLFRKDTVSLTVSKGPELIKVPDVTGKKKSEARRIIREAGLEFFAPYIPGAGNFVVRRQSPGGGDEVRRGARILVFPL</sequence>
<dbReference type="KEGG" id="aez:C3E78_07075"/>
<dbReference type="GO" id="GO:0005524">
    <property type="term" value="F:ATP binding"/>
    <property type="evidence" value="ECO:0007669"/>
    <property type="project" value="UniProtKB-KW"/>
</dbReference>
<evidence type="ECO:0000256" key="7">
    <source>
        <dbReference type="ARBA" id="ARBA00047899"/>
    </source>
</evidence>
<evidence type="ECO:0000256" key="2">
    <source>
        <dbReference type="ARBA" id="ARBA00022527"/>
    </source>
</evidence>
<keyword evidence="10" id="KW-1185">Reference proteome</keyword>
<accession>A0A2S0WL03</accession>
<dbReference type="GO" id="GO:0045717">
    <property type="term" value="P:negative regulation of fatty acid biosynthetic process"/>
    <property type="evidence" value="ECO:0007669"/>
    <property type="project" value="UniProtKB-ARBA"/>
</dbReference>
<dbReference type="FunFam" id="1.10.510.10:FF:000021">
    <property type="entry name" value="Serine/threonine protein kinase"/>
    <property type="match status" value="1"/>
</dbReference>
<dbReference type="EC" id="2.7.11.1" evidence="1"/>
<evidence type="ECO:0000256" key="3">
    <source>
        <dbReference type="ARBA" id="ARBA00022679"/>
    </source>
</evidence>
<dbReference type="InterPro" id="IPR011009">
    <property type="entry name" value="Kinase-like_dom_sf"/>
</dbReference>
<evidence type="ECO:0000313" key="9">
    <source>
        <dbReference type="EMBL" id="AWB91977.1"/>
    </source>
</evidence>
<dbReference type="PROSITE" id="PS51178">
    <property type="entry name" value="PASTA"/>
    <property type="match status" value="3"/>
</dbReference>
<evidence type="ECO:0000256" key="5">
    <source>
        <dbReference type="ARBA" id="ARBA00022777"/>
    </source>
</evidence>
<dbReference type="CDD" id="cd06577">
    <property type="entry name" value="PASTA_pknB"/>
    <property type="match status" value="3"/>
</dbReference>
<keyword evidence="2" id="KW-0723">Serine/threonine-protein kinase</keyword>
<evidence type="ECO:0000256" key="8">
    <source>
        <dbReference type="ARBA" id="ARBA00048679"/>
    </source>
</evidence>
<dbReference type="Pfam" id="PF00069">
    <property type="entry name" value="Pkinase"/>
    <property type="match status" value="1"/>
</dbReference>
<keyword evidence="5 9" id="KW-0418">Kinase</keyword>
<dbReference type="CDD" id="cd14014">
    <property type="entry name" value="STKc_PknB_like"/>
    <property type="match status" value="1"/>
</dbReference>
<dbReference type="Gene3D" id="1.10.510.10">
    <property type="entry name" value="Transferase(Phosphotransferase) domain 1"/>
    <property type="match status" value="1"/>
</dbReference>
<reference evidence="10" key="1">
    <citation type="submission" date="2018-01" db="EMBL/GenBank/DDBJ databases">
        <authorList>
            <person name="Li J."/>
        </authorList>
    </citation>
    <scope>NUCLEOTIDE SEQUENCE [LARGE SCALE GENOMIC DNA]</scope>
    <source>
        <strain evidence="10">592</strain>
    </source>
</reference>
<dbReference type="PROSITE" id="PS50011">
    <property type="entry name" value="PROTEIN_KINASE_DOM"/>
    <property type="match status" value="1"/>
</dbReference>
<dbReference type="RefSeq" id="WP_108577622.1">
    <property type="nucleotide sequence ID" value="NZ_CP026952.1"/>
</dbReference>
<name>A0A2S0WL03_9ACTN</name>
<dbReference type="OrthoDB" id="9769043at2"/>
<dbReference type="Proteomes" id="UP000244384">
    <property type="component" value="Chromosome"/>
</dbReference>
<evidence type="ECO:0000256" key="1">
    <source>
        <dbReference type="ARBA" id="ARBA00012513"/>
    </source>
</evidence>
<dbReference type="InterPro" id="IPR005543">
    <property type="entry name" value="PASTA_dom"/>
</dbReference>
<dbReference type="PANTHER" id="PTHR43289">
    <property type="entry name" value="MITOGEN-ACTIVATED PROTEIN KINASE KINASE KINASE 20-RELATED"/>
    <property type="match status" value="1"/>
</dbReference>
<dbReference type="SMART" id="SM00220">
    <property type="entry name" value="S_TKc"/>
    <property type="match status" value="1"/>
</dbReference>
<dbReference type="GO" id="GO:0004674">
    <property type="term" value="F:protein serine/threonine kinase activity"/>
    <property type="evidence" value="ECO:0007669"/>
    <property type="project" value="UniProtKB-KW"/>
</dbReference>